<keyword evidence="5" id="KW-0479">Metal-binding</keyword>
<protein>
    <recommendedName>
        <fullName evidence="4">L-ribulose-5-phosphate 4-epimerase</fullName>
        <ecNumber evidence="4">5.1.3.4</ecNumber>
    </recommendedName>
</protein>
<dbReference type="GO" id="GO:0005829">
    <property type="term" value="C:cytosol"/>
    <property type="evidence" value="ECO:0007669"/>
    <property type="project" value="TreeGrafter"/>
</dbReference>
<dbReference type="NCBIfam" id="NF006047">
    <property type="entry name" value="PRK08193.1"/>
    <property type="match status" value="1"/>
</dbReference>
<dbReference type="InterPro" id="IPR001303">
    <property type="entry name" value="Aldolase_II/adducin_N"/>
</dbReference>
<evidence type="ECO:0000256" key="5">
    <source>
        <dbReference type="ARBA" id="ARBA00022723"/>
    </source>
</evidence>
<evidence type="ECO:0000256" key="3">
    <source>
        <dbReference type="ARBA" id="ARBA00010037"/>
    </source>
</evidence>
<sequence length="235" mass="26367">MAQKKYEHIQQEAYEANMQLPKLGLVLFTFGNVSAADRALGVFAIKPSGVPYEELTPEKMVIVDFESNIVEGNLRPSSDTKTHAVLYKHWENINGVAHTHSVYATSWAQAQKSIPIFGTTHADHNTVDIPCAPPMSDEMIQGNYEYQTGFQILNWFKENNLSYEEVEMILVSNHAPFTWGKTAAKAVYNSAVLENVAKMAHFTLSINADAARLKDALIKKHYERKHGTGSYYGQQ</sequence>
<dbReference type="InterPro" id="IPR036409">
    <property type="entry name" value="Aldolase_II/adducin_N_sf"/>
</dbReference>
<gene>
    <name evidence="10" type="ORF">EFY79_04710</name>
</gene>
<dbReference type="EMBL" id="RJJR01000002">
    <property type="protein sequence ID" value="RNI38964.1"/>
    <property type="molecule type" value="Genomic_DNA"/>
</dbReference>
<keyword evidence="6" id="KW-0862">Zinc</keyword>
<dbReference type="FunFam" id="3.40.225.10:FF:000001">
    <property type="entry name" value="L-ribulose-5-phosphate 4-epimerase UlaF"/>
    <property type="match status" value="1"/>
</dbReference>
<reference evidence="10 11" key="1">
    <citation type="submission" date="2018-11" db="EMBL/GenBank/DDBJ databases">
        <title>Draft genome sequence of Ferruginibacter sp. BO-59.</title>
        <authorList>
            <person name="Im W.T."/>
        </authorList>
    </citation>
    <scope>NUCLEOTIDE SEQUENCE [LARGE SCALE GENOMIC DNA]</scope>
    <source>
        <strain evidence="10 11">BO-59</strain>
    </source>
</reference>
<evidence type="ECO:0000256" key="6">
    <source>
        <dbReference type="ARBA" id="ARBA00022833"/>
    </source>
</evidence>
<dbReference type="GO" id="GO:0008742">
    <property type="term" value="F:L-ribulose-phosphate 4-epimerase activity"/>
    <property type="evidence" value="ECO:0007669"/>
    <property type="project" value="UniProtKB-EC"/>
</dbReference>
<dbReference type="OrthoDB" id="9786287at2"/>
<keyword evidence="11" id="KW-1185">Reference proteome</keyword>
<evidence type="ECO:0000256" key="8">
    <source>
        <dbReference type="ARBA" id="ARBA00023277"/>
    </source>
</evidence>
<keyword evidence="8" id="KW-0119">Carbohydrate metabolism</keyword>
<dbReference type="InterPro" id="IPR050197">
    <property type="entry name" value="Aldolase_class_II_sugar_metab"/>
</dbReference>
<evidence type="ECO:0000259" key="9">
    <source>
        <dbReference type="SMART" id="SM01007"/>
    </source>
</evidence>
<name>A0A3M9NMR1_9BACT</name>
<dbReference type="EC" id="5.1.3.4" evidence="4"/>
<evidence type="ECO:0000256" key="1">
    <source>
        <dbReference type="ARBA" id="ARBA00001726"/>
    </source>
</evidence>
<dbReference type="SMART" id="SM01007">
    <property type="entry name" value="Aldolase_II"/>
    <property type="match status" value="1"/>
</dbReference>
<proteinExistence type="inferred from homology"/>
<dbReference type="GO" id="GO:0019323">
    <property type="term" value="P:pentose catabolic process"/>
    <property type="evidence" value="ECO:0007669"/>
    <property type="project" value="TreeGrafter"/>
</dbReference>
<evidence type="ECO:0000313" key="11">
    <source>
        <dbReference type="Proteomes" id="UP000267223"/>
    </source>
</evidence>
<comment type="caution">
    <text evidence="10">The sequence shown here is derived from an EMBL/GenBank/DDBJ whole genome shotgun (WGS) entry which is preliminary data.</text>
</comment>
<dbReference type="PANTHER" id="PTHR22789:SF8">
    <property type="entry name" value="L-RIBULOSE-5-PHOSPHATE 4-EPIMERASE SGBE"/>
    <property type="match status" value="1"/>
</dbReference>
<dbReference type="Gene3D" id="3.40.225.10">
    <property type="entry name" value="Class II aldolase/adducin N-terminal domain"/>
    <property type="match status" value="1"/>
</dbReference>
<accession>A0A3M9NMR1</accession>
<organism evidence="10 11">
    <name type="scientific">Hanamia caeni</name>
    <dbReference type="NCBI Taxonomy" id="2294116"/>
    <lineage>
        <taxon>Bacteria</taxon>
        <taxon>Pseudomonadati</taxon>
        <taxon>Bacteroidota</taxon>
        <taxon>Chitinophagia</taxon>
        <taxon>Chitinophagales</taxon>
        <taxon>Chitinophagaceae</taxon>
        <taxon>Hanamia</taxon>
    </lineage>
</organism>
<comment type="similarity">
    <text evidence="3">Belongs to the aldolase class II family. AraD/FucA subfamily.</text>
</comment>
<comment type="cofactor">
    <cofactor evidence="2">
        <name>Zn(2+)</name>
        <dbReference type="ChEBI" id="CHEBI:29105"/>
    </cofactor>
</comment>
<evidence type="ECO:0000256" key="2">
    <source>
        <dbReference type="ARBA" id="ARBA00001947"/>
    </source>
</evidence>
<dbReference type="GO" id="GO:0016832">
    <property type="term" value="F:aldehyde-lyase activity"/>
    <property type="evidence" value="ECO:0007669"/>
    <property type="project" value="TreeGrafter"/>
</dbReference>
<feature type="domain" description="Class II aldolase/adducin N-terminal" evidence="9">
    <location>
        <begin position="11"/>
        <end position="201"/>
    </location>
</feature>
<keyword evidence="7" id="KW-0413">Isomerase</keyword>
<dbReference type="Proteomes" id="UP000267223">
    <property type="component" value="Unassembled WGS sequence"/>
</dbReference>
<evidence type="ECO:0000256" key="7">
    <source>
        <dbReference type="ARBA" id="ARBA00023235"/>
    </source>
</evidence>
<evidence type="ECO:0000256" key="4">
    <source>
        <dbReference type="ARBA" id="ARBA00013186"/>
    </source>
</evidence>
<dbReference type="Pfam" id="PF00596">
    <property type="entry name" value="Aldolase_II"/>
    <property type="match status" value="1"/>
</dbReference>
<comment type="catalytic activity">
    <reaction evidence="1">
        <text>L-ribulose 5-phosphate = D-xylulose 5-phosphate</text>
        <dbReference type="Rhea" id="RHEA:22368"/>
        <dbReference type="ChEBI" id="CHEBI:57737"/>
        <dbReference type="ChEBI" id="CHEBI:58226"/>
        <dbReference type="EC" id="5.1.3.4"/>
    </reaction>
</comment>
<dbReference type="GO" id="GO:0046872">
    <property type="term" value="F:metal ion binding"/>
    <property type="evidence" value="ECO:0007669"/>
    <property type="project" value="UniProtKB-KW"/>
</dbReference>
<dbReference type="RefSeq" id="WP_123119529.1">
    <property type="nucleotide sequence ID" value="NZ_RJJR01000002.1"/>
</dbReference>
<dbReference type="AlphaFoldDB" id="A0A3M9NMR1"/>
<dbReference type="PANTHER" id="PTHR22789">
    <property type="entry name" value="FUCULOSE PHOSPHATE ALDOLASE"/>
    <property type="match status" value="1"/>
</dbReference>
<evidence type="ECO:0000313" key="10">
    <source>
        <dbReference type="EMBL" id="RNI38964.1"/>
    </source>
</evidence>
<dbReference type="SUPFAM" id="SSF53639">
    <property type="entry name" value="AraD/HMP-PK domain-like"/>
    <property type="match status" value="1"/>
</dbReference>